<feature type="domain" description="RNA polymerase sigma-70 region 2" evidence="5">
    <location>
        <begin position="22"/>
        <end position="88"/>
    </location>
</feature>
<keyword evidence="2" id="KW-0805">Transcription regulation</keyword>
<dbReference type="AlphaFoldDB" id="A0A3A9AJ19"/>
<dbReference type="Pfam" id="PF08281">
    <property type="entry name" value="Sigma70_r4_2"/>
    <property type="match status" value="1"/>
</dbReference>
<dbReference type="Gene3D" id="1.10.10.10">
    <property type="entry name" value="Winged helix-like DNA-binding domain superfamily/Winged helix DNA-binding domain"/>
    <property type="match status" value="1"/>
</dbReference>
<keyword evidence="4" id="KW-0804">Transcription</keyword>
<keyword evidence="8" id="KW-1185">Reference proteome</keyword>
<organism evidence="7 8">
    <name type="scientific">Parablautia intestinalis</name>
    <dbReference type="NCBI Taxonomy" id="2320100"/>
    <lineage>
        <taxon>Bacteria</taxon>
        <taxon>Bacillati</taxon>
        <taxon>Bacillota</taxon>
        <taxon>Clostridia</taxon>
        <taxon>Lachnospirales</taxon>
        <taxon>Lachnospiraceae</taxon>
        <taxon>Parablautia</taxon>
    </lineage>
</organism>
<feature type="domain" description="RNA polymerase sigma factor 70 region 4 type 2" evidence="6">
    <location>
        <begin position="112"/>
        <end position="162"/>
    </location>
</feature>
<dbReference type="PANTHER" id="PTHR43133:SF51">
    <property type="entry name" value="RNA POLYMERASE SIGMA FACTOR"/>
    <property type="match status" value="1"/>
</dbReference>
<gene>
    <name evidence="7" type="ORF">D7V94_10655</name>
</gene>
<dbReference type="InterPro" id="IPR039425">
    <property type="entry name" value="RNA_pol_sigma-70-like"/>
</dbReference>
<evidence type="ECO:0000259" key="5">
    <source>
        <dbReference type="Pfam" id="PF04542"/>
    </source>
</evidence>
<dbReference type="Proteomes" id="UP000280696">
    <property type="component" value="Unassembled WGS sequence"/>
</dbReference>
<dbReference type="RefSeq" id="WP_120469549.1">
    <property type="nucleotide sequence ID" value="NZ_RAYQ01000010.1"/>
</dbReference>
<evidence type="ECO:0000259" key="6">
    <source>
        <dbReference type="Pfam" id="PF08281"/>
    </source>
</evidence>
<dbReference type="Pfam" id="PF04542">
    <property type="entry name" value="Sigma70_r2"/>
    <property type="match status" value="1"/>
</dbReference>
<sequence>MDADFWLIRKMRMGDEQAIESFVQKYYPRILKYSRAHIDDYGYAEDVTQETFVRFFRTLKEYRHYGKAANYLYVIAANLCRDYYRKAREIPIEELPEGEDPYVRNVAQQIDVRLALESLPEEIRGTTVLYFLQERKQKDIARIQGISLSLVKYRIRKARELLCAYWGKE</sequence>
<dbReference type="InterPro" id="IPR013249">
    <property type="entry name" value="RNA_pol_sigma70_r4_t2"/>
</dbReference>
<dbReference type="Gene3D" id="1.10.1740.10">
    <property type="match status" value="1"/>
</dbReference>
<dbReference type="InterPro" id="IPR007627">
    <property type="entry name" value="RNA_pol_sigma70_r2"/>
</dbReference>
<dbReference type="InterPro" id="IPR013325">
    <property type="entry name" value="RNA_pol_sigma_r2"/>
</dbReference>
<evidence type="ECO:0000256" key="1">
    <source>
        <dbReference type="ARBA" id="ARBA00010641"/>
    </source>
</evidence>
<dbReference type="InterPro" id="IPR036388">
    <property type="entry name" value="WH-like_DNA-bd_sf"/>
</dbReference>
<dbReference type="GO" id="GO:0016987">
    <property type="term" value="F:sigma factor activity"/>
    <property type="evidence" value="ECO:0007669"/>
    <property type="project" value="UniProtKB-KW"/>
</dbReference>
<dbReference type="OrthoDB" id="1692185at2"/>
<dbReference type="GO" id="GO:0006352">
    <property type="term" value="P:DNA-templated transcription initiation"/>
    <property type="evidence" value="ECO:0007669"/>
    <property type="project" value="InterPro"/>
</dbReference>
<comment type="similarity">
    <text evidence="1">Belongs to the sigma-70 factor family. ECF subfamily.</text>
</comment>
<reference evidence="7 8" key="1">
    <citation type="submission" date="2018-09" db="EMBL/GenBank/DDBJ databases">
        <title>Murine metabolic-syndrome-specific gut microbial biobank.</title>
        <authorList>
            <person name="Liu C."/>
        </authorList>
    </citation>
    <scope>NUCLEOTIDE SEQUENCE [LARGE SCALE GENOMIC DNA]</scope>
    <source>
        <strain evidence="7 8">0.1xD8-82</strain>
    </source>
</reference>
<dbReference type="SUPFAM" id="SSF88946">
    <property type="entry name" value="Sigma2 domain of RNA polymerase sigma factors"/>
    <property type="match status" value="1"/>
</dbReference>
<dbReference type="InterPro" id="IPR014284">
    <property type="entry name" value="RNA_pol_sigma-70_dom"/>
</dbReference>
<evidence type="ECO:0000256" key="4">
    <source>
        <dbReference type="ARBA" id="ARBA00023163"/>
    </source>
</evidence>
<proteinExistence type="inferred from homology"/>
<comment type="caution">
    <text evidence="7">The sequence shown here is derived from an EMBL/GenBank/DDBJ whole genome shotgun (WGS) entry which is preliminary data.</text>
</comment>
<dbReference type="InterPro" id="IPR013324">
    <property type="entry name" value="RNA_pol_sigma_r3/r4-like"/>
</dbReference>
<dbReference type="SUPFAM" id="SSF88659">
    <property type="entry name" value="Sigma3 and sigma4 domains of RNA polymerase sigma factors"/>
    <property type="match status" value="1"/>
</dbReference>
<evidence type="ECO:0000256" key="3">
    <source>
        <dbReference type="ARBA" id="ARBA00023082"/>
    </source>
</evidence>
<evidence type="ECO:0000313" key="7">
    <source>
        <dbReference type="EMBL" id="RKI91349.1"/>
    </source>
</evidence>
<accession>A0A3A9AJ19</accession>
<dbReference type="EMBL" id="RAYQ01000010">
    <property type="protein sequence ID" value="RKI91349.1"/>
    <property type="molecule type" value="Genomic_DNA"/>
</dbReference>
<dbReference type="NCBIfam" id="TIGR02937">
    <property type="entry name" value="sigma70-ECF"/>
    <property type="match status" value="1"/>
</dbReference>
<name>A0A3A9AJ19_9FIRM</name>
<evidence type="ECO:0000313" key="8">
    <source>
        <dbReference type="Proteomes" id="UP000280696"/>
    </source>
</evidence>
<dbReference type="PANTHER" id="PTHR43133">
    <property type="entry name" value="RNA POLYMERASE ECF-TYPE SIGMA FACTO"/>
    <property type="match status" value="1"/>
</dbReference>
<dbReference type="GO" id="GO:0003677">
    <property type="term" value="F:DNA binding"/>
    <property type="evidence" value="ECO:0007669"/>
    <property type="project" value="InterPro"/>
</dbReference>
<protein>
    <submittedName>
        <fullName evidence="7">RNA polymerase sigma factor</fullName>
    </submittedName>
</protein>
<keyword evidence="3" id="KW-0731">Sigma factor</keyword>
<evidence type="ECO:0000256" key="2">
    <source>
        <dbReference type="ARBA" id="ARBA00023015"/>
    </source>
</evidence>